<comment type="subcellular location">
    <subcellularLocation>
        <location evidence="1">Secreted</location>
    </subcellularLocation>
</comment>
<dbReference type="PROSITE" id="PS50240">
    <property type="entry name" value="TRYPSIN_DOM"/>
    <property type="match status" value="1"/>
</dbReference>
<name>A0A9P0EXX9_BEMTA</name>
<dbReference type="AlphaFoldDB" id="A0A9P0EXX9"/>
<feature type="compositionally biased region" description="Pro residues" evidence="7">
    <location>
        <begin position="171"/>
        <end position="195"/>
    </location>
</feature>
<dbReference type="SMART" id="SM00020">
    <property type="entry name" value="Tryp_SPc"/>
    <property type="match status" value="1"/>
</dbReference>
<dbReference type="FunFam" id="2.40.10.10:FF:000038">
    <property type="entry name" value="Serine protease"/>
    <property type="match status" value="1"/>
</dbReference>
<dbReference type="InterPro" id="IPR001314">
    <property type="entry name" value="Peptidase_S1A"/>
</dbReference>
<feature type="region of interest" description="Disordered" evidence="7">
    <location>
        <begin position="1"/>
        <end position="61"/>
    </location>
</feature>
<dbReference type="GO" id="GO:0006508">
    <property type="term" value="P:proteolysis"/>
    <property type="evidence" value="ECO:0007669"/>
    <property type="project" value="UniProtKB-KW"/>
</dbReference>
<protein>
    <recommendedName>
        <fullName evidence="4">Phenoloxidase-activating factor 2</fullName>
    </recommendedName>
    <alternativeName>
        <fullName evidence="5">Prophenoloxidase-activating factor II</fullName>
    </alternativeName>
</protein>
<keyword evidence="3" id="KW-1015">Disulfide bond</keyword>
<dbReference type="PANTHER" id="PTHR24252">
    <property type="entry name" value="ACROSIN-RELATED"/>
    <property type="match status" value="1"/>
</dbReference>
<keyword evidence="10" id="KW-1185">Reference proteome</keyword>
<dbReference type="Gene3D" id="2.40.10.10">
    <property type="entry name" value="Trypsin-like serine proteases"/>
    <property type="match status" value="3"/>
</dbReference>
<dbReference type="PROSITE" id="PS00135">
    <property type="entry name" value="TRYPSIN_SER"/>
    <property type="match status" value="1"/>
</dbReference>
<dbReference type="InterPro" id="IPR001254">
    <property type="entry name" value="Trypsin_dom"/>
</dbReference>
<dbReference type="Pfam" id="PF00089">
    <property type="entry name" value="Trypsin"/>
    <property type="match status" value="1"/>
</dbReference>
<keyword evidence="6" id="KW-0645">Protease</keyword>
<organism evidence="9 10">
    <name type="scientific">Bemisia tabaci</name>
    <name type="common">Sweetpotato whitefly</name>
    <name type="synonym">Aleurodes tabaci</name>
    <dbReference type="NCBI Taxonomy" id="7038"/>
    <lineage>
        <taxon>Eukaryota</taxon>
        <taxon>Metazoa</taxon>
        <taxon>Ecdysozoa</taxon>
        <taxon>Arthropoda</taxon>
        <taxon>Hexapoda</taxon>
        <taxon>Insecta</taxon>
        <taxon>Pterygota</taxon>
        <taxon>Neoptera</taxon>
        <taxon>Paraneoptera</taxon>
        <taxon>Hemiptera</taxon>
        <taxon>Sternorrhyncha</taxon>
        <taxon>Aleyrodoidea</taxon>
        <taxon>Aleyrodidae</taxon>
        <taxon>Aleyrodinae</taxon>
        <taxon>Bemisia</taxon>
    </lineage>
</organism>
<dbReference type="PRINTS" id="PR00722">
    <property type="entry name" value="CHYMOTRYPSIN"/>
</dbReference>
<dbReference type="GO" id="GO:0004252">
    <property type="term" value="F:serine-type endopeptidase activity"/>
    <property type="evidence" value="ECO:0007669"/>
    <property type="project" value="InterPro"/>
</dbReference>
<evidence type="ECO:0000256" key="7">
    <source>
        <dbReference type="SAM" id="MobiDB-lite"/>
    </source>
</evidence>
<evidence type="ECO:0000256" key="4">
    <source>
        <dbReference type="ARBA" id="ARBA00068096"/>
    </source>
</evidence>
<dbReference type="GO" id="GO:0005576">
    <property type="term" value="C:extracellular region"/>
    <property type="evidence" value="ECO:0007669"/>
    <property type="project" value="UniProtKB-SubCell"/>
</dbReference>
<evidence type="ECO:0000256" key="6">
    <source>
        <dbReference type="RuleBase" id="RU363034"/>
    </source>
</evidence>
<evidence type="ECO:0000313" key="9">
    <source>
        <dbReference type="EMBL" id="CAH0383608.1"/>
    </source>
</evidence>
<feature type="compositionally biased region" description="Low complexity" evidence="7">
    <location>
        <begin position="28"/>
        <end position="57"/>
    </location>
</feature>
<feature type="domain" description="Peptidase S1" evidence="8">
    <location>
        <begin position="316"/>
        <end position="550"/>
    </location>
</feature>
<dbReference type="SUPFAM" id="SSF50494">
    <property type="entry name" value="Trypsin-like serine proteases"/>
    <property type="match status" value="1"/>
</dbReference>
<evidence type="ECO:0000259" key="8">
    <source>
        <dbReference type="PROSITE" id="PS50240"/>
    </source>
</evidence>
<feature type="compositionally biased region" description="Pro residues" evidence="7">
    <location>
        <begin position="204"/>
        <end position="247"/>
    </location>
</feature>
<dbReference type="Proteomes" id="UP001152759">
    <property type="component" value="Chromosome 10"/>
</dbReference>
<evidence type="ECO:0000313" key="10">
    <source>
        <dbReference type="Proteomes" id="UP001152759"/>
    </source>
</evidence>
<keyword evidence="6" id="KW-0720">Serine protease</keyword>
<feature type="region of interest" description="Disordered" evidence="7">
    <location>
        <begin position="164"/>
        <end position="247"/>
    </location>
</feature>
<evidence type="ECO:0000256" key="3">
    <source>
        <dbReference type="ARBA" id="ARBA00023157"/>
    </source>
</evidence>
<accession>A0A9P0EXX9</accession>
<dbReference type="PROSITE" id="PS00134">
    <property type="entry name" value="TRYPSIN_HIS"/>
    <property type="match status" value="1"/>
</dbReference>
<dbReference type="PANTHER" id="PTHR24252:SF7">
    <property type="entry name" value="HYALIN"/>
    <property type="match status" value="1"/>
</dbReference>
<sequence>MTPNLDPQCGGVASGIQSERPPQPPQSPSATAPRFLNETTRNTRASSTAAPRPSQGQRQRRQFENWIAGGSGEVGPCFTDRGLFGKCMSFKKCYPFFKLPQLSSQQTWVFGMFDTCTYFTSSGKQAYGVCCPEVALNPIFQIAADDEDDEKPLRFFNKPLRQFQSPAIPNDWPPPIPTHPPDHTIPPLPTHPPSYPQQTTPPSVQWPPKPQPQPQPPSWPPTSQPPSWPPASQPQPQPPSWPANWPPQYPTAVPPNWPPPLPTHPPAMSPVYPTLPSTTEKPAIVPVETGGGDSTPDYNSAQCGLKNGLEREEDRIVGGQNARPGEWPWIAALMNGGRQFCGGSLLDNQHVLTAAHCVAHMSSWDVAQLTVNLGDHNIKSSSDVRHIEKKVKRIVRHKGFDARTLYNDVAIITLDSPVTYSRNIRSICLPSGNKAYAGKTATVIGWGSLREMGPQPAILQKVNIPVWTNQECKEKYGPAAPGGIIDTMLCAGQTAQDSCSGDSGGPLMVEDGTWTQVGIVSWGIGCGKGQYPGVYTRVTHFMPWIKKNLKT</sequence>
<evidence type="ECO:0000256" key="2">
    <source>
        <dbReference type="ARBA" id="ARBA00022525"/>
    </source>
</evidence>
<keyword evidence="2" id="KW-0964">Secreted</keyword>
<dbReference type="InterPro" id="IPR018114">
    <property type="entry name" value="TRYPSIN_HIS"/>
</dbReference>
<evidence type="ECO:0000256" key="5">
    <source>
        <dbReference type="ARBA" id="ARBA00076468"/>
    </source>
</evidence>
<gene>
    <name evidence="9" type="ORF">BEMITA_LOCUS3045</name>
</gene>
<dbReference type="EMBL" id="OU963871">
    <property type="protein sequence ID" value="CAH0383608.1"/>
    <property type="molecule type" value="Genomic_DNA"/>
</dbReference>
<dbReference type="InterPro" id="IPR043504">
    <property type="entry name" value="Peptidase_S1_PA_chymotrypsin"/>
</dbReference>
<dbReference type="CDD" id="cd00190">
    <property type="entry name" value="Tryp_SPc"/>
    <property type="match status" value="1"/>
</dbReference>
<dbReference type="InterPro" id="IPR009003">
    <property type="entry name" value="Peptidase_S1_PA"/>
</dbReference>
<evidence type="ECO:0000256" key="1">
    <source>
        <dbReference type="ARBA" id="ARBA00004613"/>
    </source>
</evidence>
<proteinExistence type="predicted"/>
<keyword evidence="6" id="KW-0378">Hydrolase</keyword>
<dbReference type="InterPro" id="IPR033116">
    <property type="entry name" value="TRYPSIN_SER"/>
</dbReference>
<reference evidence="9" key="1">
    <citation type="submission" date="2021-12" db="EMBL/GenBank/DDBJ databases">
        <authorList>
            <person name="King R."/>
        </authorList>
    </citation>
    <scope>NUCLEOTIDE SEQUENCE</scope>
</reference>